<dbReference type="PANTHER" id="PTHR35580">
    <property type="entry name" value="CELL SURFACE GLYCOPROTEIN (S-LAYER PROTEIN)-LIKE PROTEIN"/>
    <property type="match status" value="1"/>
</dbReference>
<evidence type="ECO:0000313" key="1">
    <source>
        <dbReference type="EMBL" id="KAK2620892.1"/>
    </source>
</evidence>
<gene>
    <name evidence="1" type="ORF">CFV95_018705</name>
</gene>
<comment type="caution">
    <text evidence="1">The sequence shown here is derived from an EMBL/GenBank/DDBJ whole genome shotgun (WGS) entry which is preliminary data.</text>
</comment>
<sequence>MKLNLGFAVFYILFSAYNCLSYECYSLDYTCNPQSLLINSSSLNEDNVNHSNPGETFSNSGTRQWTRLLGVAGASTTAYGITSDSLGNVYTTGMTSGNLDGQVQSGTQDLFVTKYDGNGNKQWTRLLGVAGIQTLARGITSDNLGNVYTTGTTFGNLDGQALSGTQDLFVTKYDGSGNKQWTRLLGVAGATTQANGISRDIFNNLHVSGYTLGNLDGQALSGIQDLFVTKYDTGGNKQWTRLLGVAGQITQGNGVAFDSSGNIYLTGRTSGNLDGQALSGIQDLFVTKYDTGGNKQWTRLLGVAGVSTTAYGITSDSLGNVYTTGVTSGSLDGQALSGTQDLFVTKYDTGGNKQWTRLLGVAGQITQANGIASDSSGNTYLTGRTSGSLDGQVLSGTQDLFVTKYDSGGNKQWTRLLGIAGVSTTAYGITSDSLGDLYSTGITSGNLDGQILTGTQDLFVLKYR</sequence>
<accession>A0AAV9G0G2</accession>
<proteinExistence type="predicted"/>
<dbReference type="Pfam" id="PF06739">
    <property type="entry name" value="SBBP"/>
    <property type="match status" value="7"/>
</dbReference>
<dbReference type="InterPro" id="IPR010620">
    <property type="entry name" value="SBBP_repeat"/>
</dbReference>
<dbReference type="InterPro" id="IPR052918">
    <property type="entry name" value="Motility_Chemotaxis_Reg"/>
</dbReference>
<dbReference type="AlphaFoldDB" id="A0AAV9G0G2"/>
<dbReference type="PANTHER" id="PTHR35580:SF1">
    <property type="entry name" value="PHYTASE-LIKE DOMAIN-CONTAINING PROTEIN"/>
    <property type="match status" value="1"/>
</dbReference>
<evidence type="ECO:0000313" key="2">
    <source>
        <dbReference type="Proteomes" id="UP000218471"/>
    </source>
</evidence>
<name>A0AAV9G0G2_LEPIR</name>
<dbReference type="Proteomes" id="UP000218471">
    <property type="component" value="Unassembled WGS sequence"/>
</dbReference>
<dbReference type="EMBL" id="NKYG02000001">
    <property type="protein sequence ID" value="KAK2620892.1"/>
    <property type="molecule type" value="Genomic_DNA"/>
</dbReference>
<dbReference type="SUPFAM" id="SSF101898">
    <property type="entry name" value="NHL repeat"/>
    <property type="match status" value="1"/>
</dbReference>
<reference evidence="1" key="1">
    <citation type="submission" date="2023-10" db="EMBL/GenBank/DDBJ databases">
        <title>Genomic and proteomic analysis of Leptospira interrogans strain CUDO8.</title>
        <authorList>
            <person name="Boonciew P."/>
            <person name="Kurilung A."/>
            <person name="Prapasarakul N."/>
        </authorList>
    </citation>
    <scope>NUCLEOTIDE SEQUENCE</scope>
    <source>
        <strain evidence="1">CUDO8</strain>
    </source>
</reference>
<protein>
    <submittedName>
        <fullName evidence="1">SBBP repeat-containing protein</fullName>
    </submittedName>
</protein>
<dbReference type="RefSeq" id="WP_176484995.1">
    <property type="nucleotide sequence ID" value="NZ_NKYG02000001.1"/>
</dbReference>
<organism evidence="1 2">
    <name type="scientific">Leptospira interrogans</name>
    <dbReference type="NCBI Taxonomy" id="173"/>
    <lineage>
        <taxon>Bacteria</taxon>
        <taxon>Pseudomonadati</taxon>
        <taxon>Spirochaetota</taxon>
        <taxon>Spirochaetia</taxon>
        <taxon>Leptospirales</taxon>
        <taxon>Leptospiraceae</taxon>
        <taxon>Leptospira</taxon>
    </lineage>
</organism>